<dbReference type="InterPro" id="IPR029060">
    <property type="entry name" value="PIN-like_dom_sf"/>
</dbReference>
<dbReference type="EMBL" id="CP031417">
    <property type="protein sequence ID" value="AXK81124.1"/>
    <property type="molecule type" value="Genomic_DNA"/>
</dbReference>
<dbReference type="Proteomes" id="UP000254889">
    <property type="component" value="Chromosome"/>
</dbReference>
<accession>A0A345ZW27</accession>
<dbReference type="AlphaFoldDB" id="A0A345ZW27"/>
<reference evidence="1 2" key="1">
    <citation type="submission" date="2018-07" db="EMBL/GenBank/DDBJ databases">
        <authorList>
            <person name="Quirk P.G."/>
            <person name="Krulwich T.A."/>
        </authorList>
    </citation>
    <scope>NUCLEOTIDE SEQUENCE [LARGE SCALE GENOMIC DNA]</scope>
    <source>
        <strain evidence="1 2">CC-BB4</strain>
    </source>
</reference>
<sequence>MLDTNIFDALVADPSTLAKLLAAVAEGRMTILSTHIQRDQLGRIPDDEKRAKVLAIPTEQIATSGAVWDVSRWGEATWGDTATNQALDQLIGGNVRHAPDALIGVTAAHHVDLLVTEDARLTSRLGRSALGLKVGGYQELVALL</sequence>
<evidence type="ECO:0000313" key="2">
    <source>
        <dbReference type="Proteomes" id="UP000254889"/>
    </source>
</evidence>
<dbReference type="OrthoDB" id="8450414at2"/>
<dbReference type="SUPFAM" id="SSF88723">
    <property type="entry name" value="PIN domain-like"/>
    <property type="match status" value="1"/>
</dbReference>
<dbReference type="RefSeq" id="WP_115691437.1">
    <property type="nucleotide sequence ID" value="NZ_CP031417.1"/>
</dbReference>
<dbReference type="KEGG" id="ptaw:DW352_11720"/>
<proteinExistence type="predicted"/>
<protein>
    <recommendedName>
        <fullName evidence="3">PIN domain-containing protein</fullName>
    </recommendedName>
</protein>
<organism evidence="1 2">
    <name type="scientific">Pseudolabrys taiwanensis</name>
    <dbReference type="NCBI Taxonomy" id="331696"/>
    <lineage>
        <taxon>Bacteria</taxon>
        <taxon>Pseudomonadati</taxon>
        <taxon>Pseudomonadota</taxon>
        <taxon>Alphaproteobacteria</taxon>
        <taxon>Hyphomicrobiales</taxon>
        <taxon>Xanthobacteraceae</taxon>
        <taxon>Pseudolabrys</taxon>
    </lineage>
</organism>
<evidence type="ECO:0008006" key="3">
    <source>
        <dbReference type="Google" id="ProtNLM"/>
    </source>
</evidence>
<gene>
    <name evidence="1" type="ORF">DW352_11720</name>
</gene>
<name>A0A345ZW27_9HYPH</name>
<keyword evidence="2" id="KW-1185">Reference proteome</keyword>
<evidence type="ECO:0000313" key="1">
    <source>
        <dbReference type="EMBL" id="AXK81124.1"/>
    </source>
</evidence>